<keyword evidence="6" id="KW-1185">Reference proteome</keyword>
<dbReference type="GO" id="GO:0005829">
    <property type="term" value="C:cytosol"/>
    <property type="evidence" value="ECO:0007669"/>
    <property type="project" value="TreeGrafter"/>
</dbReference>
<dbReference type="InterPro" id="IPR007440">
    <property type="entry name" value="Chorismate--pyruvate_lyase"/>
</dbReference>
<dbReference type="KEGG" id="maer:DAI18_09150"/>
<dbReference type="PANTHER" id="PTHR38683:SF1">
    <property type="entry name" value="CHORISMATE PYRUVATE-LYASE"/>
    <property type="match status" value="1"/>
</dbReference>
<evidence type="ECO:0000256" key="1">
    <source>
        <dbReference type="ARBA" id="ARBA00022490"/>
    </source>
</evidence>
<keyword evidence="2" id="KW-0831">Ubiquinone biosynthesis</keyword>
<dbReference type="PANTHER" id="PTHR38683">
    <property type="entry name" value="CHORISMATE PYRUVATE-LYASE"/>
    <property type="match status" value="1"/>
</dbReference>
<dbReference type="EMBL" id="CP028519">
    <property type="protein sequence ID" value="AVY96036.1"/>
    <property type="molecule type" value="Genomic_DNA"/>
</dbReference>
<proteinExistence type="predicted"/>
<keyword evidence="3" id="KW-0456">Lyase</keyword>
<dbReference type="GO" id="GO:0008813">
    <property type="term" value="F:chorismate lyase activity"/>
    <property type="evidence" value="ECO:0007669"/>
    <property type="project" value="InterPro"/>
</dbReference>
<evidence type="ECO:0000256" key="2">
    <source>
        <dbReference type="ARBA" id="ARBA00022688"/>
    </source>
</evidence>
<gene>
    <name evidence="5" type="ORF">DAI18_09150</name>
</gene>
<evidence type="ECO:0008006" key="7">
    <source>
        <dbReference type="Google" id="ProtNLM"/>
    </source>
</evidence>
<dbReference type="GO" id="GO:0006744">
    <property type="term" value="P:ubiquinone biosynthetic process"/>
    <property type="evidence" value="ECO:0007669"/>
    <property type="project" value="UniProtKB-KW"/>
</dbReference>
<sequence>MPPAPVRGASAPGSGPDCRLRLRHVATAPVRSWSYPCCKSGPPLSQTVACRQKIAANTDPGRGIWHNAGMTSLPDWQSAVPADCAYPDWLSEQGSLTARLLATGHAFAVELQALEATVPRADEAACLGIASDSVVLVRQVRLTLDGVAVIAARSLSADDGWRAVLDRGGRSLGYSLFGDDNDILRGPLEYATLSAGQALHPGDGPSLFARRSSFVRHGGRLLVQEVFLPALTGFLP</sequence>
<evidence type="ECO:0000313" key="6">
    <source>
        <dbReference type="Proteomes" id="UP000244173"/>
    </source>
</evidence>
<dbReference type="SUPFAM" id="SSF64288">
    <property type="entry name" value="Chorismate lyase-like"/>
    <property type="match status" value="1"/>
</dbReference>
<dbReference type="Proteomes" id="UP000244173">
    <property type="component" value="Chromosome"/>
</dbReference>
<dbReference type="STRING" id="1122240.GCA_000620105_02567"/>
<evidence type="ECO:0000256" key="4">
    <source>
        <dbReference type="ARBA" id="ARBA00023317"/>
    </source>
</evidence>
<evidence type="ECO:0000256" key="3">
    <source>
        <dbReference type="ARBA" id="ARBA00023239"/>
    </source>
</evidence>
<dbReference type="Gene3D" id="3.40.1410.10">
    <property type="entry name" value="Chorismate lyase-like"/>
    <property type="match status" value="1"/>
</dbReference>
<keyword evidence="4" id="KW-0670">Pyruvate</keyword>
<accession>A0A2S0PF86</accession>
<evidence type="ECO:0000313" key="5">
    <source>
        <dbReference type="EMBL" id="AVY96036.1"/>
    </source>
</evidence>
<dbReference type="AlphaFoldDB" id="A0A2S0PF86"/>
<protein>
    <recommendedName>
        <fullName evidence="7">Chorismate lyase</fullName>
    </recommendedName>
</protein>
<reference evidence="5 6" key="1">
    <citation type="submission" date="2018-04" db="EMBL/GenBank/DDBJ databases">
        <title>Denitrifier Microvirgula.</title>
        <authorList>
            <person name="Anderson E."/>
            <person name="Jang J."/>
            <person name="Ishii S."/>
        </authorList>
    </citation>
    <scope>NUCLEOTIDE SEQUENCE [LARGE SCALE GENOMIC DNA]</scope>
    <source>
        <strain evidence="5 6">BE2.4</strain>
    </source>
</reference>
<keyword evidence="1" id="KW-0963">Cytoplasm</keyword>
<dbReference type="InterPro" id="IPR028978">
    <property type="entry name" value="Chorismate_lyase_/UTRA_dom_sf"/>
</dbReference>
<name>A0A2S0PF86_9NEIS</name>
<organism evidence="5 6">
    <name type="scientific">Microvirgula aerodenitrificans</name>
    <dbReference type="NCBI Taxonomy" id="57480"/>
    <lineage>
        <taxon>Bacteria</taxon>
        <taxon>Pseudomonadati</taxon>
        <taxon>Pseudomonadota</taxon>
        <taxon>Betaproteobacteria</taxon>
        <taxon>Neisseriales</taxon>
        <taxon>Aquaspirillaceae</taxon>
        <taxon>Microvirgula</taxon>
    </lineage>
</organism>
<dbReference type="Pfam" id="PF04345">
    <property type="entry name" value="Chor_lyase"/>
    <property type="match status" value="1"/>
</dbReference>